<organism evidence="2 3">
    <name type="scientific">Caulobacter vibrioides (strain NA1000 / CB15N)</name>
    <name type="common">Caulobacter crescentus</name>
    <dbReference type="NCBI Taxonomy" id="565050"/>
    <lineage>
        <taxon>Bacteria</taxon>
        <taxon>Pseudomonadati</taxon>
        <taxon>Pseudomonadota</taxon>
        <taxon>Alphaproteobacteria</taxon>
        <taxon>Caulobacterales</taxon>
        <taxon>Caulobacteraceae</taxon>
        <taxon>Caulobacter</taxon>
    </lineage>
</organism>
<dbReference type="KEGG" id="ccs:CCNA_00802"/>
<dbReference type="Proteomes" id="UP000001364">
    <property type="component" value="Chromosome"/>
</dbReference>
<accession>A0A0H3C7U5</accession>
<keyword evidence="1" id="KW-1133">Transmembrane helix</keyword>
<dbReference type="EMBL" id="CP001340">
    <property type="protein sequence ID" value="ACL94267.1"/>
    <property type="molecule type" value="Genomic_DNA"/>
</dbReference>
<dbReference type="HOGENOM" id="CLU_207013_3_1_5"/>
<name>A0A0H3C7U5_CAUVN</name>
<dbReference type="GeneID" id="7332893"/>
<dbReference type="PATRIC" id="fig|565050.3.peg.791"/>
<sequence>MWYFTWILGLGLAVAFGVLNGMWYEFSLSDEGDEGLDEA</sequence>
<proteinExistence type="predicted"/>
<dbReference type="InterPro" id="IPR012994">
    <property type="entry name" value="YbgT_YccB"/>
</dbReference>
<dbReference type="AlphaFoldDB" id="A0A0H3C7U5"/>
<dbReference type="InterPro" id="IPR011724">
    <property type="entry name" value="Cyd_oper_YbgT"/>
</dbReference>
<keyword evidence="1" id="KW-0472">Membrane</keyword>
<evidence type="ECO:0000313" key="2">
    <source>
        <dbReference type="EMBL" id="ACL94267.1"/>
    </source>
</evidence>
<evidence type="ECO:0000256" key="1">
    <source>
        <dbReference type="SAM" id="Phobius"/>
    </source>
</evidence>
<protein>
    <submittedName>
        <fullName evidence="2">Cyd operon protein YbgT</fullName>
    </submittedName>
</protein>
<keyword evidence="3" id="KW-1185">Reference proteome</keyword>
<gene>
    <name evidence="2" type="primary">ybgT</name>
    <name evidence="2" type="ordered locus">CCNA_00802</name>
</gene>
<dbReference type="RefSeq" id="YP_002516175.1">
    <property type="nucleotide sequence ID" value="NC_011916.1"/>
</dbReference>
<reference evidence="2 3" key="1">
    <citation type="journal article" date="2010" name="J. Bacteriol.">
        <title>The genetic basis of laboratory adaptation in Caulobacter crescentus.</title>
        <authorList>
            <person name="Marks M.E."/>
            <person name="Castro-Rojas C.M."/>
            <person name="Teiling C."/>
            <person name="Du L."/>
            <person name="Kapatral V."/>
            <person name="Walunas T.L."/>
            <person name="Crosson S."/>
        </authorList>
    </citation>
    <scope>NUCLEOTIDE SEQUENCE [LARGE SCALE GENOMIC DNA]</scope>
    <source>
        <strain evidence="3">NA1000 / CB15N</strain>
    </source>
</reference>
<evidence type="ECO:0000313" key="3">
    <source>
        <dbReference type="Proteomes" id="UP000001364"/>
    </source>
</evidence>
<keyword evidence="1" id="KW-0812">Transmembrane</keyword>
<dbReference type="RefSeq" id="WP_012640056.1">
    <property type="nucleotide sequence ID" value="NC_011916.1"/>
</dbReference>
<dbReference type="NCBIfam" id="TIGR02106">
    <property type="entry name" value="cyd_oper_ybgT"/>
    <property type="match status" value="1"/>
</dbReference>
<dbReference type="Pfam" id="PF08173">
    <property type="entry name" value="YbgT_YccB"/>
    <property type="match status" value="1"/>
</dbReference>
<feature type="transmembrane region" description="Helical" evidence="1">
    <location>
        <begin position="6"/>
        <end position="24"/>
    </location>
</feature>